<reference evidence="2 3" key="1">
    <citation type="journal article" date="2009" name="Appl. Environ. Microbiol.">
        <title>Novel features of the polysaccharide-digesting gliding bacterium Flavobacterium johnsoniae as revealed by genome sequence analysis.</title>
        <authorList>
            <person name="McBride M.J."/>
            <person name="Xie G."/>
            <person name="Martens E.C."/>
            <person name="Lapidus A."/>
            <person name="Henrissat B."/>
            <person name="Rhodes R.G."/>
            <person name="Goltsman E."/>
            <person name="Wang W."/>
            <person name="Xu J."/>
            <person name="Hunnicutt D.W."/>
            <person name="Staroscik A.M."/>
            <person name="Hoover T.R."/>
            <person name="Cheng Y.Q."/>
            <person name="Stein J.L."/>
        </authorList>
    </citation>
    <scope>NUCLEOTIDE SEQUENCE [LARGE SCALE GENOMIC DNA]</scope>
    <source>
        <strain evidence="3">ATCC 17061 / DSM 2064 / JCM 8514 / BCRC 14874 / CCUG 350202 / NBRC 14942 / NCIMB 11054 / UW101</strain>
    </source>
</reference>
<evidence type="ECO:0008006" key="4">
    <source>
        <dbReference type="Google" id="ProtNLM"/>
    </source>
</evidence>
<gene>
    <name evidence="2" type="ordered locus">Fjoh_2934</name>
</gene>
<evidence type="ECO:0000256" key="1">
    <source>
        <dbReference type="SAM" id="MobiDB-lite"/>
    </source>
</evidence>
<dbReference type="AlphaFoldDB" id="A5FFR9"/>
<proteinExistence type="predicted"/>
<name>A5FFR9_FLAJ1</name>
<dbReference type="KEGG" id="fjo:Fjoh_2934"/>
<sequence>MKIISTFVKNDISPNMSKEEKIPFETIQFAGVTFKVINRHQAHEIIGDLTNFQDQKIYNVFEDTWRFPDYEENPIFLLAEDDVEMDSFEMDFSTEEHSDIFILGFIFKGNLKVTKLISSYDTDNSPALIVLGETESVNINLFGSVHYLGGGVKCDALLGEYNHGELFVKGDVTAWLIYSDDMLMHFERFTDVQAIISVNRPDVLICSNVTDADGSILTIENYFPSTHKLSDIAADSFIEFSDYGTAVLDHYHDAFKEGLSILDYDKTEKYAYANFREEFIKMVQVLSELEYVKHIGRISKKVGNNEYSFIPFEYEGKKYSQISEEIGNGFNIKLRALWCHDDEEITLVLEYLYDDGNPKYQWANNETAQGIEMYCVKRAAIEAFEVLTAEPSEDDDDDYDDDDSDDETEYEEYEEYDNSFSLEEYAVQFGNYALPEDLVKLYEFDQQYGSETYSECFGLTITEEKTGIKTWSEKEEFYNSFIEFAGANGSGSSYAYWLIDNDLNNCPIVVFGDEGGIHVVAENIRKLIHILTLDTEISVDFDSAYFYKDDEYYDENENKAEFHEWVKNEFNLDPIESNEETDEIVNQAKEKYKKRLNDFLTKFDIEIGEDEEE</sequence>
<dbReference type="HOGENOM" id="CLU_030865_0_0_10"/>
<dbReference type="Proteomes" id="UP000006694">
    <property type="component" value="Chromosome"/>
</dbReference>
<evidence type="ECO:0000313" key="3">
    <source>
        <dbReference type="Proteomes" id="UP000006694"/>
    </source>
</evidence>
<keyword evidence="3" id="KW-1185">Reference proteome</keyword>
<feature type="region of interest" description="Disordered" evidence="1">
    <location>
        <begin position="390"/>
        <end position="411"/>
    </location>
</feature>
<dbReference type="STRING" id="376686.Fjoh_2934"/>
<accession>A5FFR9</accession>
<protein>
    <recommendedName>
        <fullName evidence="4">SMI1/KNR4 family protein</fullName>
    </recommendedName>
</protein>
<evidence type="ECO:0000313" key="2">
    <source>
        <dbReference type="EMBL" id="ABQ05955.1"/>
    </source>
</evidence>
<dbReference type="EMBL" id="CP000685">
    <property type="protein sequence ID" value="ABQ05955.1"/>
    <property type="molecule type" value="Genomic_DNA"/>
</dbReference>
<feature type="compositionally biased region" description="Acidic residues" evidence="1">
    <location>
        <begin position="391"/>
        <end position="411"/>
    </location>
</feature>
<organism evidence="2 3">
    <name type="scientific">Flavobacterium johnsoniae (strain ATCC 17061 / DSM 2064 / JCM 8514 / BCRC 14874 / CCUG 350202 / NBRC 14942 / NCIMB 11054 / UW101)</name>
    <name type="common">Cytophaga johnsonae</name>
    <dbReference type="NCBI Taxonomy" id="376686"/>
    <lineage>
        <taxon>Bacteria</taxon>
        <taxon>Pseudomonadati</taxon>
        <taxon>Bacteroidota</taxon>
        <taxon>Flavobacteriia</taxon>
        <taxon>Flavobacteriales</taxon>
        <taxon>Flavobacteriaceae</taxon>
        <taxon>Flavobacterium</taxon>
    </lineage>
</organism>
<dbReference type="eggNOG" id="ENOG50333I2">
    <property type="taxonomic scope" value="Bacteria"/>
</dbReference>